<dbReference type="KEGG" id="cmp:Cha6605_1578"/>
<dbReference type="InterPro" id="IPR036390">
    <property type="entry name" value="WH_DNA-bd_sf"/>
</dbReference>
<dbReference type="OrthoDB" id="9803735at2"/>
<keyword evidence="3" id="KW-0238">DNA-binding</keyword>
<feature type="domain" description="HTH lysR-type" evidence="5">
    <location>
        <begin position="1"/>
        <end position="58"/>
    </location>
</feature>
<dbReference type="eggNOG" id="COG0583">
    <property type="taxonomic scope" value="Bacteria"/>
</dbReference>
<dbReference type="AlphaFoldDB" id="K9UE81"/>
<sequence>MELRQLEYFVAVAQELHFGRAAESLHLSQPALSKQIQALEDSLDIQLFDRTKHWVRLTLAGQKFLEIARNILDEVAEGIALTKQVAAGANGKLRIGFTESTLFSLAPKIVSTYRQQYPQVELTLTSGGTETQVEALRTHQIDLGFVYLPIREPSLSIHPLFEEAYIAALPAAHRLARQPQIAIESLATEPLIFYPRSLAPILHANFINCCDRSGFVPKIVQEAELAQTRLGLAAAGVGITFVLANLQNLTAKGVVYRPLIGDFLTLKLALAWC</sequence>
<dbReference type="SUPFAM" id="SSF53850">
    <property type="entry name" value="Periplasmic binding protein-like II"/>
    <property type="match status" value="1"/>
</dbReference>
<keyword evidence="2" id="KW-0805">Transcription regulation</keyword>
<protein>
    <submittedName>
        <fullName evidence="6">Transcriptional regulator</fullName>
    </submittedName>
</protein>
<dbReference type="GO" id="GO:0032993">
    <property type="term" value="C:protein-DNA complex"/>
    <property type="evidence" value="ECO:0007669"/>
    <property type="project" value="TreeGrafter"/>
</dbReference>
<organism evidence="6 7">
    <name type="scientific">Chamaesiphon minutus (strain ATCC 27169 / PCC 6605)</name>
    <dbReference type="NCBI Taxonomy" id="1173020"/>
    <lineage>
        <taxon>Bacteria</taxon>
        <taxon>Bacillati</taxon>
        <taxon>Cyanobacteriota</taxon>
        <taxon>Cyanophyceae</taxon>
        <taxon>Gomontiellales</taxon>
        <taxon>Chamaesiphonaceae</taxon>
        <taxon>Chamaesiphon</taxon>
    </lineage>
</organism>
<dbReference type="InterPro" id="IPR036388">
    <property type="entry name" value="WH-like_DNA-bd_sf"/>
</dbReference>
<comment type="similarity">
    <text evidence="1">Belongs to the LysR transcriptional regulatory family.</text>
</comment>
<dbReference type="PROSITE" id="PS50931">
    <property type="entry name" value="HTH_LYSR"/>
    <property type="match status" value="1"/>
</dbReference>
<evidence type="ECO:0000259" key="5">
    <source>
        <dbReference type="PROSITE" id="PS50931"/>
    </source>
</evidence>
<reference evidence="6 7" key="1">
    <citation type="submission" date="2012-05" db="EMBL/GenBank/DDBJ databases">
        <title>Finished chromosome of genome of Chamaesiphon sp. PCC 6605.</title>
        <authorList>
            <consortium name="US DOE Joint Genome Institute"/>
            <person name="Gugger M."/>
            <person name="Coursin T."/>
            <person name="Rippka R."/>
            <person name="Tandeau De Marsac N."/>
            <person name="Huntemann M."/>
            <person name="Wei C.-L."/>
            <person name="Han J."/>
            <person name="Detter J.C."/>
            <person name="Han C."/>
            <person name="Tapia R."/>
            <person name="Chen A."/>
            <person name="Kyrpides N."/>
            <person name="Mavromatis K."/>
            <person name="Markowitz V."/>
            <person name="Szeto E."/>
            <person name="Ivanova N."/>
            <person name="Pagani I."/>
            <person name="Pati A."/>
            <person name="Goodwin L."/>
            <person name="Nordberg H.P."/>
            <person name="Cantor M.N."/>
            <person name="Hua S.X."/>
            <person name="Woyke T."/>
            <person name="Kerfeld C.A."/>
        </authorList>
    </citation>
    <scope>NUCLEOTIDE SEQUENCE [LARGE SCALE GENOMIC DNA]</scope>
    <source>
        <strain evidence="7">ATCC 27169 / PCC 6605</strain>
    </source>
</reference>
<keyword evidence="4" id="KW-0804">Transcription</keyword>
<dbReference type="PRINTS" id="PR00039">
    <property type="entry name" value="HTHLYSR"/>
</dbReference>
<evidence type="ECO:0000256" key="1">
    <source>
        <dbReference type="ARBA" id="ARBA00009437"/>
    </source>
</evidence>
<dbReference type="PANTHER" id="PTHR30346:SF0">
    <property type="entry name" value="HCA OPERON TRANSCRIPTIONAL ACTIVATOR HCAR"/>
    <property type="match status" value="1"/>
</dbReference>
<evidence type="ECO:0000313" key="7">
    <source>
        <dbReference type="Proteomes" id="UP000010366"/>
    </source>
</evidence>
<evidence type="ECO:0000313" key="6">
    <source>
        <dbReference type="EMBL" id="AFY92731.1"/>
    </source>
</evidence>
<dbReference type="GO" id="GO:0003700">
    <property type="term" value="F:DNA-binding transcription factor activity"/>
    <property type="evidence" value="ECO:0007669"/>
    <property type="project" value="InterPro"/>
</dbReference>
<accession>K9UE81</accession>
<keyword evidence="7" id="KW-1185">Reference proteome</keyword>
<dbReference type="RefSeq" id="WP_015158907.1">
    <property type="nucleotide sequence ID" value="NC_019697.1"/>
</dbReference>
<dbReference type="Proteomes" id="UP000010366">
    <property type="component" value="Chromosome"/>
</dbReference>
<dbReference type="Gene3D" id="1.10.10.10">
    <property type="entry name" value="Winged helix-like DNA-binding domain superfamily/Winged helix DNA-binding domain"/>
    <property type="match status" value="1"/>
</dbReference>
<dbReference type="HOGENOM" id="CLU_039613_6_4_3"/>
<dbReference type="InterPro" id="IPR000847">
    <property type="entry name" value="LysR_HTH_N"/>
</dbReference>
<dbReference type="InterPro" id="IPR005119">
    <property type="entry name" value="LysR_subst-bd"/>
</dbReference>
<dbReference type="Gene3D" id="3.40.190.10">
    <property type="entry name" value="Periplasmic binding protein-like II"/>
    <property type="match status" value="2"/>
</dbReference>
<evidence type="ECO:0000256" key="2">
    <source>
        <dbReference type="ARBA" id="ARBA00023015"/>
    </source>
</evidence>
<name>K9UE81_CHAP6</name>
<dbReference type="STRING" id="1173020.Cha6605_1578"/>
<dbReference type="EMBL" id="CP003600">
    <property type="protein sequence ID" value="AFY92731.1"/>
    <property type="molecule type" value="Genomic_DNA"/>
</dbReference>
<dbReference type="FunFam" id="1.10.10.10:FF:000001">
    <property type="entry name" value="LysR family transcriptional regulator"/>
    <property type="match status" value="1"/>
</dbReference>
<dbReference type="SUPFAM" id="SSF46785">
    <property type="entry name" value="Winged helix' DNA-binding domain"/>
    <property type="match status" value="1"/>
</dbReference>
<evidence type="ECO:0000256" key="3">
    <source>
        <dbReference type="ARBA" id="ARBA00023125"/>
    </source>
</evidence>
<dbReference type="Pfam" id="PF03466">
    <property type="entry name" value="LysR_substrate"/>
    <property type="match status" value="1"/>
</dbReference>
<dbReference type="Pfam" id="PF00126">
    <property type="entry name" value="HTH_1"/>
    <property type="match status" value="1"/>
</dbReference>
<dbReference type="CDD" id="cd08414">
    <property type="entry name" value="PBP2_LTTR_aromatics_like"/>
    <property type="match status" value="1"/>
</dbReference>
<evidence type="ECO:0000256" key="4">
    <source>
        <dbReference type="ARBA" id="ARBA00023163"/>
    </source>
</evidence>
<gene>
    <name evidence="6" type="ORF">Cha6605_1578</name>
</gene>
<dbReference type="PANTHER" id="PTHR30346">
    <property type="entry name" value="TRANSCRIPTIONAL DUAL REGULATOR HCAR-RELATED"/>
    <property type="match status" value="1"/>
</dbReference>
<dbReference type="GO" id="GO:0003677">
    <property type="term" value="F:DNA binding"/>
    <property type="evidence" value="ECO:0007669"/>
    <property type="project" value="UniProtKB-KW"/>
</dbReference>
<proteinExistence type="inferred from homology"/>